<dbReference type="CDD" id="cd00377">
    <property type="entry name" value="ICL_PEPM"/>
    <property type="match status" value="1"/>
</dbReference>
<gene>
    <name evidence="4" type="primary">aceA</name>
    <name evidence="4" type="ORF">ACFSJ0_19740</name>
</gene>
<evidence type="ECO:0000313" key="4">
    <source>
        <dbReference type="EMBL" id="MFD1539300.1"/>
    </source>
</evidence>
<dbReference type="Pfam" id="PF00463">
    <property type="entry name" value="ICL"/>
    <property type="match status" value="2"/>
</dbReference>
<dbReference type="RefSeq" id="WP_219531895.1">
    <property type="nucleotide sequence ID" value="NZ_JAHKRM010000012.1"/>
</dbReference>
<dbReference type="InterPro" id="IPR039556">
    <property type="entry name" value="ICL/PEPM"/>
</dbReference>
<evidence type="ECO:0000256" key="3">
    <source>
        <dbReference type="NCBIfam" id="TIGR01346"/>
    </source>
</evidence>
<keyword evidence="5" id="KW-1185">Reference proteome</keyword>
<dbReference type="PANTHER" id="PTHR21631:SF3">
    <property type="entry name" value="BIFUNCTIONAL GLYOXYLATE CYCLE PROTEIN"/>
    <property type="match status" value="1"/>
</dbReference>
<accession>A0ABW4G964</accession>
<protein>
    <recommendedName>
        <fullName evidence="1 3">Isocitrate lyase</fullName>
        <ecNumber evidence="1 3">4.1.3.1</ecNumber>
    </recommendedName>
</protein>
<evidence type="ECO:0000256" key="2">
    <source>
        <dbReference type="ARBA" id="ARBA00023239"/>
    </source>
</evidence>
<proteinExistence type="predicted"/>
<dbReference type="InterPro" id="IPR018523">
    <property type="entry name" value="Isocitrate_lyase_ph_CS"/>
</dbReference>
<dbReference type="EC" id="4.1.3.1" evidence="1 3"/>
<organism evidence="4 5">
    <name type="scientific">Nonomuraea guangzhouensis</name>
    <dbReference type="NCBI Taxonomy" id="1291555"/>
    <lineage>
        <taxon>Bacteria</taxon>
        <taxon>Bacillati</taxon>
        <taxon>Actinomycetota</taxon>
        <taxon>Actinomycetes</taxon>
        <taxon>Streptosporangiales</taxon>
        <taxon>Streptosporangiaceae</taxon>
        <taxon>Nonomuraea</taxon>
    </lineage>
</organism>
<dbReference type="PROSITE" id="PS00161">
    <property type="entry name" value="ISOCITRATE_LYASE"/>
    <property type="match status" value="1"/>
</dbReference>
<reference evidence="5" key="1">
    <citation type="journal article" date="2019" name="Int. J. Syst. Evol. Microbiol.">
        <title>The Global Catalogue of Microorganisms (GCM) 10K type strain sequencing project: providing services to taxonomists for standard genome sequencing and annotation.</title>
        <authorList>
            <consortium name="The Broad Institute Genomics Platform"/>
            <consortium name="The Broad Institute Genome Sequencing Center for Infectious Disease"/>
            <person name="Wu L."/>
            <person name="Ma J."/>
        </authorList>
    </citation>
    <scope>NUCLEOTIDE SEQUENCE [LARGE SCALE GENOMIC DNA]</scope>
    <source>
        <strain evidence="5">CGMCC 1.15399</strain>
    </source>
</reference>
<name>A0ABW4G964_9ACTN</name>
<sequence>MNDRLKGAAEQLQDEWDSDPRWAGVERTYRAEDVIRLRGSVQEEHTLARRGAERLWNLLQTEDYVHALGALTGNQAVQQVKAGLQAIYLSGWQVAADANLGGQTYPDQSLYPANSVPAVVRRINNALLRADQITWSEGLQDGPHWLAPIVADAEAGFGGVLNAYELMKGMIAAGAAGVHWEDQLASEKKCGHLGGKVLIPTGQHVKTLNAARLAADVAGVPSLIIARTDAQAATLLTSDVDPRDQAFATGERTAEGFYRVRNGVKSCIARGLAYSPHSDLLWMETGTPDLDVAREFAEAIKAEYPNQMLAYNCSPSFNWKKHLDDSTIAKFQRELGHMGYKFQFITLAGFHSLNYSMFSLAQGYANDGMTAYVDLQEAEFAAESRGYTATRHQREVGTGYFDLISTAVAPDSSTTALRGSTEEEQFAH</sequence>
<dbReference type="EMBL" id="JBHUCM010000017">
    <property type="protein sequence ID" value="MFD1539300.1"/>
    <property type="molecule type" value="Genomic_DNA"/>
</dbReference>
<dbReference type="PANTHER" id="PTHR21631">
    <property type="entry name" value="ISOCITRATE LYASE/MALATE SYNTHASE"/>
    <property type="match status" value="1"/>
</dbReference>
<evidence type="ECO:0000256" key="1">
    <source>
        <dbReference type="ARBA" id="ARBA00012909"/>
    </source>
</evidence>
<dbReference type="InterPro" id="IPR006254">
    <property type="entry name" value="Isocitrate_lyase"/>
</dbReference>
<dbReference type="GO" id="GO:0004451">
    <property type="term" value="F:isocitrate lyase activity"/>
    <property type="evidence" value="ECO:0007669"/>
    <property type="project" value="UniProtKB-EC"/>
</dbReference>
<evidence type="ECO:0000313" key="5">
    <source>
        <dbReference type="Proteomes" id="UP001597097"/>
    </source>
</evidence>
<dbReference type="PIRSF" id="PIRSF001362">
    <property type="entry name" value="Isocit_lyase"/>
    <property type="match status" value="1"/>
</dbReference>
<dbReference type="NCBIfam" id="NF011645">
    <property type="entry name" value="PRK15063.1"/>
    <property type="match status" value="1"/>
</dbReference>
<dbReference type="Proteomes" id="UP001597097">
    <property type="component" value="Unassembled WGS sequence"/>
</dbReference>
<keyword evidence="2 4" id="KW-0456">Lyase</keyword>
<dbReference type="NCBIfam" id="TIGR01346">
    <property type="entry name" value="isocit_lyase"/>
    <property type="match status" value="1"/>
</dbReference>
<comment type="caution">
    <text evidence="4">The sequence shown here is derived from an EMBL/GenBank/DDBJ whole genome shotgun (WGS) entry which is preliminary data.</text>
</comment>